<dbReference type="PRINTS" id="PR00455">
    <property type="entry name" value="HTHTETR"/>
</dbReference>
<evidence type="ECO:0000256" key="1">
    <source>
        <dbReference type="ARBA" id="ARBA00023015"/>
    </source>
</evidence>
<feature type="DNA-binding region" description="H-T-H motif" evidence="4">
    <location>
        <begin position="35"/>
        <end position="54"/>
    </location>
</feature>
<organism evidence="6 7">
    <name type="scientific">Cohnella herbarum</name>
    <dbReference type="NCBI Taxonomy" id="2728023"/>
    <lineage>
        <taxon>Bacteria</taxon>
        <taxon>Bacillati</taxon>
        <taxon>Bacillota</taxon>
        <taxon>Bacilli</taxon>
        <taxon>Bacillales</taxon>
        <taxon>Paenibacillaceae</taxon>
        <taxon>Cohnella</taxon>
    </lineage>
</organism>
<feature type="domain" description="HTH tetR-type" evidence="5">
    <location>
        <begin position="12"/>
        <end position="72"/>
    </location>
</feature>
<keyword evidence="2 4" id="KW-0238">DNA-binding</keyword>
<dbReference type="InterPro" id="IPR001647">
    <property type="entry name" value="HTH_TetR"/>
</dbReference>
<evidence type="ECO:0000256" key="2">
    <source>
        <dbReference type="ARBA" id="ARBA00023125"/>
    </source>
</evidence>
<keyword evidence="7" id="KW-1185">Reference proteome</keyword>
<evidence type="ECO:0000313" key="7">
    <source>
        <dbReference type="Proteomes" id="UP000502248"/>
    </source>
</evidence>
<evidence type="ECO:0000256" key="4">
    <source>
        <dbReference type="PROSITE-ProRule" id="PRU00335"/>
    </source>
</evidence>
<proteinExistence type="predicted"/>
<dbReference type="SUPFAM" id="SSF46689">
    <property type="entry name" value="Homeodomain-like"/>
    <property type="match status" value="1"/>
</dbReference>
<dbReference type="GO" id="GO:0003677">
    <property type="term" value="F:DNA binding"/>
    <property type="evidence" value="ECO:0007669"/>
    <property type="project" value="UniProtKB-UniRule"/>
</dbReference>
<dbReference type="PANTHER" id="PTHR47506">
    <property type="entry name" value="TRANSCRIPTIONAL REGULATORY PROTEIN"/>
    <property type="match status" value="1"/>
</dbReference>
<dbReference type="Proteomes" id="UP000502248">
    <property type="component" value="Chromosome"/>
</dbReference>
<dbReference type="AlphaFoldDB" id="A0A7Z2VG50"/>
<protein>
    <submittedName>
        <fullName evidence="6">TetR/AcrR family transcriptional regulator</fullName>
    </submittedName>
</protein>
<evidence type="ECO:0000313" key="6">
    <source>
        <dbReference type="EMBL" id="QJD82563.1"/>
    </source>
</evidence>
<dbReference type="InterPro" id="IPR009057">
    <property type="entry name" value="Homeodomain-like_sf"/>
</dbReference>
<name>A0A7Z2VG50_9BACL</name>
<dbReference type="SUPFAM" id="SSF48498">
    <property type="entry name" value="Tetracyclin repressor-like, C-terminal domain"/>
    <property type="match status" value="1"/>
</dbReference>
<dbReference type="RefSeq" id="WP_169278861.1">
    <property type="nucleotide sequence ID" value="NZ_CP051680.1"/>
</dbReference>
<dbReference type="InterPro" id="IPR036271">
    <property type="entry name" value="Tet_transcr_reg_TetR-rel_C_sf"/>
</dbReference>
<dbReference type="Pfam" id="PF00440">
    <property type="entry name" value="TetR_N"/>
    <property type="match status" value="1"/>
</dbReference>
<dbReference type="PANTHER" id="PTHR47506:SF1">
    <property type="entry name" value="HTH-TYPE TRANSCRIPTIONAL REGULATOR YJDC"/>
    <property type="match status" value="1"/>
</dbReference>
<dbReference type="PROSITE" id="PS50977">
    <property type="entry name" value="HTH_TETR_2"/>
    <property type="match status" value="1"/>
</dbReference>
<sequence>MPNNRSLTSRGQNSRERILNQAAQLVYEKGVRGTSMDDMRVAASVSKSQLYHYFANKEELVLAVIERQTVNVLGAQLPLLEHLDTWENLEKWRTTIIDLKESSESLGGCPIGSLASELADQDETARVALVHSFDEWEQYFIDGFSKMKERGDLRAETDPAELACAVITSLQGGQLLTKTRKSTRPFKIALQTAYAYVFSFATNPQDVEMAKKGRSQANP</sequence>
<dbReference type="InterPro" id="IPR054156">
    <property type="entry name" value="YxaF_TetR_C"/>
</dbReference>
<accession>A0A7Z2VG50</accession>
<dbReference type="EMBL" id="CP051680">
    <property type="protein sequence ID" value="QJD82563.1"/>
    <property type="molecule type" value="Genomic_DNA"/>
</dbReference>
<evidence type="ECO:0000259" key="5">
    <source>
        <dbReference type="PROSITE" id="PS50977"/>
    </source>
</evidence>
<keyword evidence="1" id="KW-0805">Transcription regulation</keyword>
<dbReference type="KEGG" id="cheb:HH215_04720"/>
<dbReference type="Gene3D" id="1.10.357.10">
    <property type="entry name" value="Tetracycline Repressor, domain 2"/>
    <property type="match status" value="1"/>
</dbReference>
<keyword evidence="3" id="KW-0804">Transcription</keyword>
<gene>
    <name evidence="6" type="ORF">HH215_04720</name>
</gene>
<evidence type="ECO:0000256" key="3">
    <source>
        <dbReference type="ARBA" id="ARBA00023163"/>
    </source>
</evidence>
<reference evidence="6 7" key="1">
    <citation type="submission" date="2020-04" db="EMBL/GenBank/DDBJ databases">
        <title>Genome sequencing of novel species.</title>
        <authorList>
            <person name="Heo J."/>
            <person name="Kim S.-J."/>
            <person name="Kim J.-S."/>
            <person name="Hong S.-B."/>
            <person name="Kwon S.-W."/>
        </authorList>
    </citation>
    <scope>NUCLEOTIDE SEQUENCE [LARGE SCALE GENOMIC DNA]</scope>
    <source>
        <strain evidence="6 7">MFER-1</strain>
    </source>
</reference>
<dbReference type="Pfam" id="PF21993">
    <property type="entry name" value="TetR_C_13_2"/>
    <property type="match status" value="1"/>
</dbReference>